<keyword evidence="2" id="KW-0732">Signal</keyword>
<dbReference type="EMBL" id="JAPMOS010000118">
    <property type="protein sequence ID" value="KAJ4455120.1"/>
    <property type="molecule type" value="Genomic_DNA"/>
</dbReference>
<feature type="signal peptide" evidence="2">
    <location>
        <begin position="1"/>
        <end position="19"/>
    </location>
</feature>
<name>A0ABQ8UCL1_9EUKA</name>
<feature type="compositionally biased region" description="Basic and acidic residues" evidence="1">
    <location>
        <begin position="215"/>
        <end position="225"/>
    </location>
</feature>
<evidence type="ECO:0000256" key="1">
    <source>
        <dbReference type="SAM" id="MobiDB-lite"/>
    </source>
</evidence>
<dbReference type="Proteomes" id="UP001141327">
    <property type="component" value="Unassembled WGS sequence"/>
</dbReference>
<gene>
    <name evidence="3" type="ORF">PAPYR_9965</name>
</gene>
<feature type="region of interest" description="Disordered" evidence="1">
    <location>
        <begin position="201"/>
        <end position="276"/>
    </location>
</feature>
<proteinExistence type="predicted"/>
<organism evidence="3 4">
    <name type="scientific">Paratrimastix pyriformis</name>
    <dbReference type="NCBI Taxonomy" id="342808"/>
    <lineage>
        <taxon>Eukaryota</taxon>
        <taxon>Metamonada</taxon>
        <taxon>Preaxostyla</taxon>
        <taxon>Paratrimastigidae</taxon>
        <taxon>Paratrimastix</taxon>
    </lineage>
</organism>
<feature type="region of interest" description="Disordered" evidence="1">
    <location>
        <begin position="14"/>
        <end position="33"/>
    </location>
</feature>
<feature type="chain" id="PRO_5045948397" evidence="2">
    <location>
        <begin position="20"/>
        <end position="296"/>
    </location>
</feature>
<sequence length="296" mass="32099">MLWMFPHPLLLSARPSAGAADEPPEVLDRGASESGFDPCATLDDLARLLEPTPFLRLGPLAYTLPGRRRVPLKILVPTLHRMHFLATQWTAHGTSPCGRQPLAPLRERIVELCRYDPSLAYARLSHAQLHALTEGCLGLFDGWMRRQAAWATDSASISLRAWSAFPGTSPAMPYMAALRVGVRWAQDPTLSELAHRWSSMRTSAPWSTRHGPPAPRRDQAPDHPARGSRGAGPTALSRASGLGRPCGGPASRGPGGRCGPLASISPSTPAGCWRRSHAPRRRQFPWAHGPHATCLA</sequence>
<reference evidence="3" key="1">
    <citation type="journal article" date="2022" name="bioRxiv">
        <title>Genomics of Preaxostyla Flagellates Illuminates Evolutionary Transitions and the Path Towards Mitochondrial Loss.</title>
        <authorList>
            <person name="Novak L.V.F."/>
            <person name="Treitli S.C."/>
            <person name="Pyrih J."/>
            <person name="Halakuc P."/>
            <person name="Pipaliya S.V."/>
            <person name="Vacek V."/>
            <person name="Brzon O."/>
            <person name="Soukal P."/>
            <person name="Eme L."/>
            <person name="Dacks J.B."/>
            <person name="Karnkowska A."/>
            <person name="Elias M."/>
            <person name="Hampl V."/>
        </authorList>
    </citation>
    <scope>NUCLEOTIDE SEQUENCE</scope>
    <source>
        <strain evidence="3">RCP-MX</strain>
    </source>
</reference>
<comment type="caution">
    <text evidence="3">The sequence shown here is derived from an EMBL/GenBank/DDBJ whole genome shotgun (WGS) entry which is preliminary data.</text>
</comment>
<protein>
    <submittedName>
        <fullName evidence="3">Uncharacterized protein</fullName>
    </submittedName>
</protein>
<evidence type="ECO:0000256" key="2">
    <source>
        <dbReference type="SAM" id="SignalP"/>
    </source>
</evidence>
<evidence type="ECO:0000313" key="3">
    <source>
        <dbReference type="EMBL" id="KAJ4455120.1"/>
    </source>
</evidence>
<keyword evidence="4" id="KW-1185">Reference proteome</keyword>
<accession>A0ABQ8UCL1</accession>
<evidence type="ECO:0000313" key="4">
    <source>
        <dbReference type="Proteomes" id="UP001141327"/>
    </source>
</evidence>